<feature type="region of interest" description="Disordered" evidence="1">
    <location>
        <begin position="86"/>
        <end position="110"/>
    </location>
</feature>
<proteinExistence type="predicted"/>
<evidence type="ECO:0000313" key="4">
    <source>
        <dbReference type="Proteomes" id="UP001279734"/>
    </source>
</evidence>
<comment type="caution">
    <text evidence="3">The sequence shown here is derived from an EMBL/GenBank/DDBJ whole genome shotgun (WGS) entry which is preliminary data.</text>
</comment>
<dbReference type="EMBL" id="BSYO01000015">
    <property type="protein sequence ID" value="GMH15240.1"/>
    <property type="molecule type" value="Genomic_DNA"/>
</dbReference>
<evidence type="ECO:0000256" key="1">
    <source>
        <dbReference type="SAM" id="MobiDB-lite"/>
    </source>
</evidence>
<feature type="chain" id="PRO_5042163630" evidence="2">
    <location>
        <begin position="25"/>
        <end position="142"/>
    </location>
</feature>
<keyword evidence="2" id="KW-0732">Signal</keyword>
<evidence type="ECO:0000313" key="3">
    <source>
        <dbReference type="EMBL" id="GMH15240.1"/>
    </source>
</evidence>
<gene>
    <name evidence="3" type="ORF">Nepgr_017081</name>
</gene>
<feature type="signal peptide" evidence="2">
    <location>
        <begin position="1"/>
        <end position="24"/>
    </location>
</feature>
<feature type="compositionally biased region" description="Basic residues" evidence="1">
    <location>
        <begin position="101"/>
        <end position="110"/>
    </location>
</feature>
<evidence type="ECO:0000256" key="2">
    <source>
        <dbReference type="SAM" id="SignalP"/>
    </source>
</evidence>
<reference evidence="3" key="1">
    <citation type="submission" date="2023-05" db="EMBL/GenBank/DDBJ databases">
        <title>Nepenthes gracilis genome sequencing.</title>
        <authorList>
            <person name="Fukushima K."/>
        </authorList>
    </citation>
    <scope>NUCLEOTIDE SEQUENCE</scope>
    <source>
        <strain evidence="3">SING2019-196</strain>
    </source>
</reference>
<dbReference type="Proteomes" id="UP001279734">
    <property type="component" value="Unassembled WGS sequence"/>
</dbReference>
<protein>
    <submittedName>
        <fullName evidence="3">Uncharacterized protein</fullName>
    </submittedName>
</protein>
<sequence length="142" mass="16232">MVYLWTPLLQSFLLFFLATSTSHAILLQDGHPSRQCTIVAFEGKVDICHFASEDDVLEGRRMKFDAAIVLLRNSVREDEETPKMVISRGVSQGWGKEGRSKNNKGGKGRKVRRLLRRRVSNVNDFVAYADYHDPQYHPPINN</sequence>
<dbReference type="AlphaFoldDB" id="A0AAD3XT28"/>
<keyword evidence="4" id="KW-1185">Reference proteome</keyword>
<name>A0AAD3XT28_NEPGR</name>
<accession>A0AAD3XT28</accession>
<organism evidence="3 4">
    <name type="scientific">Nepenthes gracilis</name>
    <name type="common">Slender pitcher plant</name>
    <dbReference type="NCBI Taxonomy" id="150966"/>
    <lineage>
        <taxon>Eukaryota</taxon>
        <taxon>Viridiplantae</taxon>
        <taxon>Streptophyta</taxon>
        <taxon>Embryophyta</taxon>
        <taxon>Tracheophyta</taxon>
        <taxon>Spermatophyta</taxon>
        <taxon>Magnoliopsida</taxon>
        <taxon>eudicotyledons</taxon>
        <taxon>Gunneridae</taxon>
        <taxon>Pentapetalae</taxon>
        <taxon>Caryophyllales</taxon>
        <taxon>Nepenthaceae</taxon>
        <taxon>Nepenthes</taxon>
    </lineage>
</organism>